<keyword evidence="1" id="KW-0812">Transmembrane</keyword>
<dbReference type="Gene3D" id="3.90.1720.10">
    <property type="entry name" value="endopeptidase domain like (from Nostoc punctiforme)"/>
    <property type="match status" value="1"/>
</dbReference>
<organism evidence="2">
    <name type="scientific">Chaetoceros debilis</name>
    <dbReference type="NCBI Taxonomy" id="122233"/>
    <lineage>
        <taxon>Eukaryota</taxon>
        <taxon>Sar</taxon>
        <taxon>Stramenopiles</taxon>
        <taxon>Ochrophyta</taxon>
        <taxon>Bacillariophyta</taxon>
        <taxon>Coscinodiscophyceae</taxon>
        <taxon>Chaetocerotophycidae</taxon>
        <taxon>Chaetocerotales</taxon>
        <taxon>Chaetocerotaceae</taxon>
        <taxon>Chaetoceros</taxon>
    </lineage>
</organism>
<name>A0A7S3VGD1_9STRA</name>
<protein>
    <submittedName>
        <fullName evidence="2">Uncharacterized protein</fullName>
    </submittedName>
</protein>
<dbReference type="AlphaFoldDB" id="A0A7S3VGD1"/>
<sequence length="307" mass="33545">MNMASIGSKKLGAVAKLAGAVILPTIPVGVWYYSAVQDRKAKETEVRTIVRVPNVQTVDDLMIEKCQPGDVVLFDRRCHKCAAGPMSAFSCLLGKTFLCDSDGKKGQKTVDIGKFEHVGIVVPGNFKKSSQALDPSNLLLLEATASGVVARPILTRLEMSQSRSVLLLPLASPGERRNDDDYEPSAKTKRLQQHLNKSLAKYRDTWIAEGEKQGYSSAHSTLGVIGSLAYATGLYKASKAPVSPSAWLVSGALMESGAGLNVSERSAFEAKAEDFLRDHRFMEKDTVRLRPGWRFLSPIIMREMSRS</sequence>
<keyword evidence="1" id="KW-0472">Membrane</keyword>
<gene>
    <name evidence="2" type="ORF">CDEB00056_LOCUS24179</name>
</gene>
<reference evidence="2" key="1">
    <citation type="submission" date="2021-01" db="EMBL/GenBank/DDBJ databases">
        <authorList>
            <person name="Corre E."/>
            <person name="Pelletier E."/>
            <person name="Niang G."/>
            <person name="Scheremetjew M."/>
            <person name="Finn R."/>
            <person name="Kale V."/>
            <person name="Holt S."/>
            <person name="Cochrane G."/>
            <person name="Meng A."/>
            <person name="Brown T."/>
            <person name="Cohen L."/>
        </authorList>
    </citation>
    <scope>NUCLEOTIDE SEQUENCE</scope>
    <source>
        <strain evidence="2">MM31A-1</strain>
    </source>
</reference>
<dbReference type="EMBL" id="HBIO01031546">
    <property type="protein sequence ID" value="CAE0479325.1"/>
    <property type="molecule type" value="Transcribed_RNA"/>
</dbReference>
<keyword evidence="1" id="KW-1133">Transmembrane helix</keyword>
<evidence type="ECO:0000313" key="2">
    <source>
        <dbReference type="EMBL" id="CAE0479325.1"/>
    </source>
</evidence>
<proteinExistence type="predicted"/>
<evidence type="ECO:0000256" key="1">
    <source>
        <dbReference type="SAM" id="Phobius"/>
    </source>
</evidence>
<accession>A0A7S3VGD1</accession>
<feature type="transmembrane region" description="Helical" evidence="1">
    <location>
        <begin position="12"/>
        <end position="33"/>
    </location>
</feature>